<feature type="repeat" description="PPR" evidence="3">
    <location>
        <begin position="175"/>
        <end position="209"/>
    </location>
</feature>
<dbReference type="AlphaFoldDB" id="A0AAD7LX74"/>
<keyword evidence="2" id="KW-0677">Repeat</keyword>
<dbReference type="InterPro" id="IPR044179">
    <property type="entry name" value="PPR5-like"/>
</dbReference>
<evidence type="ECO:0000256" key="1">
    <source>
        <dbReference type="ARBA" id="ARBA00007626"/>
    </source>
</evidence>
<reference evidence="5" key="1">
    <citation type="journal article" date="2023" name="Science">
        <title>Elucidation of the pathway for biosynthesis of saponin adjuvants from the soapbark tree.</title>
        <authorList>
            <person name="Reed J."/>
            <person name="Orme A."/>
            <person name="El-Demerdash A."/>
            <person name="Owen C."/>
            <person name="Martin L.B.B."/>
            <person name="Misra R.C."/>
            <person name="Kikuchi S."/>
            <person name="Rejzek M."/>
            <person name="Martin A.C."/>
            <person name="Harkess A."/>
            <person name="Leebens-Mack J."/>
            <person name="Louveau T."/>
            <person name="Stephenson M.J."/>
            <person name="Osbourn A."/>
        </authorList>
    </citation>
    <scope>NUCLEOTIDE SEQUENCE</scope>
    <source>
        <strain evidence="5">S10</strain>
    </source>
</reference>
<dbReference type="PANTHER" id="PTHR47874">
    <property type="entry name" value="EXPRESSED PROTEIN"/>
    <property type="match status" value="1"/>
</dbReference>
<evidence type="ECO:0000313" key="5">
    <source>
        <dbReference type="EMBL" id="KAJ7965993.1"/>
    </source>
</evidence>
<dbReference type="Pfam" id="PF01535">
    <property type="entry name" value="PPR"/>
    <property type="match status" value="1"/>
</dbReference>
<comment type="similarity">
    <text evidence="1">Belongs to the PPR family. P subfamily.</text>
</comment>
<dbReference type="NCBIfam" id="TIGR00756">
    <property type="entry name" value="PPR"/>
    <property type="match status" value="2"/>
</dbReference>
<accession>A0AAD7LX74</accession>
<feature type="repeat" description="PPR" evidence="3">
    <location>
        <begin position="210"/>
        <end position="244"/>
    </location>
</feature>
<dbReference type="InterPro" id="IPR002885">
    <property type="entry name" value="PPR_rpt"/>
</dbReference>
<feature type="domain" description="Pentatricopeptide repeat-containing protein-mitochondrial" evidence="4">
    <location>
        <begin position="107"/>
        <end position="236"/>
    </location>
</feature>
<name>A0AAD7LX74_QUISA</name>
<evidence type="ECO:0000256" key="3">
    <source>
        <dbReference type="PROSITE-ProRule" id="PRU00708"/>
    </source>
</evidence>
<dbReference type="KEGG" id="qsa:O6P43_015536"/>
<evidence type="ECO:0000313" key="6">
    <source>
        <dbReference type="Proteomes" id="UP001163823"/>
    </source>
</evidence>
<evidence type="ECO:0000259" key="4">
    <source>
        <dbReference type="Pfam" id="PF23276"/>
    </source>
</evidence>
<proteinExistence type="inferred from homology"/>
<gene>
    <name evidence="5" type="ORF">O6P43_015536</name>
</gene>
<dbReference type="Pfam" id="PF23276">
    <property type="entry name" value="TPR_24"/>
    <property type="match status" value="1"/>
</dbReference>
<dbReference type="Proteomes" id="UP001163823">
    <property type="component" value="Chromosome 6"/>
</dbReference>
<dbReference type="InterPro" id="IPR057027">
    <property type="entry name" value="TPR_mt"/>
</dbReference>
<keyword evidence="6" id="KW-1185">Reference proteome</keyword>
<sequence length="424" mass="48037">MALVGRVLSSVSKRVLRPHFIAIPSNAHRLFCDKQSNPDSLLMNLLQQPKSSIKPTLDKENCSLRSSDFSWDLLVTSLKYSSPDKALLVLEWMLEKMLKENERDVGLYSELISLCGKLRNFPLAMHVFTSMEANGVKLTSLVFNSLINACWSSNNIRTAFSLFEIMDSSESYKPNFDTYNIFISAFSNSGNIDAMFTWYSAKKAAGFPPDLKTFEYVISGCVKSGSFNAADRIYEEMMESGIVPSNFILENMLEGLCRQKSLGQVVEFFKFLLDGGWEINENMIEKVIGLYLELGKVEEIEELLETSIKSNQDASVLSRIHCGIIRMYAMLDRLDDVEYAVGRMMTEGLSFICADDVERVICSYFRRAAYDRLDLFLGHIKGCYTLTRSTYDLLISGYRRASLLEKVDLLMKDMKLAGFSKLPA</sequence>
<organism evidence="5 6">
    <name type="scientific">Quillaja saponaria</name>
    <name type="common">Soap bark tree</name>
    <dbReference type="NCBI Taxonomy" id="32244"/>
    <lineage>
        <taxon>Eukaryota</taxon>
        <taxon>Viridiplantae</taxon>
        <taxon>Streptophyta</taxon>
        <taxon>Embryophyta</taxon>
        <taxon>Tracheophyta</taxon>
        <taxon>Spermatophyta</taxon>
        <taxon>Magnoliopsida</taxon>
        <taxon>eudicotyledons</taxon>
        <taxon>Gunneridae</taxon>
        <taxon>Pentapetalae</taxon>
        <taxon>rosids</taxon>
        <taxon>fabids</taxon>
        <taxon>Fabales</taxon>
        <taxon>Quillajaceae</taxon>
        <taxon>Quillaja</taxon>
    </lineage>
</organism>
<feature type="repeat" description="PPR" evidence="3">
    <location>
        <begin position="104"/>
        <end position="138"/>
    </location>
</feature>
<dbReference type="GO" id="GO:0003729">
    <property type="term" value="F:mRNA binding"/>
    <property type="evidence" value="ECO:0007669"/>
    <property type="project" value="InterPro"/>
</dbReference>
<dbReference type="PANTHER" id="PTHR47874:SF4">
    <property type="entry name" value="EXPRESSED PROTEIN"/>
    <property type="match status" value="1"/>
</dbReference>
<dbReference type="InterPro" id="IPR011990">
    <property type="entry name" value="TPR-like_helical_dom_sf"/>
</dbReference>
<protein>
    <submittedName>
        <fullName evidence="5">Pentatricopeptide repeat</fullName>
    </submittedName>
</protein>
<dbReference type="PROSITE" id="PS51375">
    <property type="entry name" value="PPR"/>
    <property type="match status" value="3"/>
</dbReference>
<dbReference type="EMBL" id="JARAOO010000006">
    <property type="protein sequence ID" value="KAJ7965993.1"/>
    <property type="molecule type" value="Genomic_DNA"/>
</dbReference>
<evidence type="ECO:0000256" key="2">
    <source>
        <dbReference type="ARBA" id="ARBA00022737"/>
    </source>
</evidence>
<dbReference type="Gene3D" id="1.25.40.10">
    <property type="entry name" value="Tetratricopeptide repeat domain"/>
    <property type="match status" value="2"/>
</dbReference>
<comment type="caution">
    <text evidence="5">The sequence shown here is derived from an EMBL/GenBank/DDBJ whole genome shotgun (WGS) entry which is preliminary data.</text>
</comment>